<evidence type="ECO:0000313" key="3">
    <source>
        <dbReference type="Proteomes" id="UP001597112"/>
    </source>
</evidence>
<feature type="domain" description="CinA C-terminal" evidence="1">
    <location>
        <begin position="9"/>
        <end position="149"/>
    </location>
</feature>
<dbReference type="Gene3D" id="3.90.950.20">
    <property type="entry name" value="CinA-like"/>
    <property type="match status" value="1"/>
</dbReference>
<protein>
    <submittedName>
        <fullName evidence="2">CinA family protein</fullName>
    </submittedName>
</protein>
<dbReference type="RefSeq" id="WP_377579862.1">
    <property type="nucleotide sequence ID" value="NZ_JBHTKA010000004.1"/>
</dbReference>
<comment type="caution">
    <text evidence="2">The sequence shown here is derived from an EMBL/GenBank/DDBJ whole genome shotgun (WGS) entry which is preliminary data.</text>
</comment>
<dbReference type="InterPro" id="IPR036653">
    <property type="entry name" value="CinA-like_C"/>
</dbReference>
<sequence length="159" mass="17988">MYDLKEIAVIKDYMLKSNQTVAVAESVTAGHIQAALSQAEFALQFFQGGITAYNLAQKYKHLQVEPIHAQQCNCVSEKVVMEMADNVCTLFKSDWGIAITGYATPTPEFSVEEPFAFFSFSFRGKNLEVKRIHTSINNSWEVQRFFTEEVIKEFASLIV</sequence>
<dbReference type="Pfam" id="PF02464">
    <property type="entry name" value="CinA"/>
    <property type="match status" value="1"/>
</dbReference>
<evidence type="ECO:0000313" key="2">
    <source>
        <dbReference type="EMBL" id="MFD1000445.1"/>
    </source>
</evidence>
<dbReference type="InterPro" id="IPR008136">
    <property type="entry name" value="CinA_C"/>
</dbReference>
<proteinExistence type="predicted"/>
<dbReference type="EMBL" id="JBHTKA010000004">
    <property type="protein sequence ID" value="MFD1000445.1"/>
    <property type="molecule type" value="Genomic_DNA"/>
</dbReference>
<organism evidence="2 3">
    <name type="scientific">Ohtaekwangia kribbensis</name>
    <dbReference type="NCBI Taxonomy" id="688913"/>
    <lineage>
        <taxon>Bacteria</taxon>
        <taxon>Pseudomonadati</taxon>
        <taxon>Bacteroidota</taxon>
        <taxon>Cytophagia</taxon>
        <taxon>Cytophagales</taxon>
        <taxon>Fulvivirgaceae</taxon>
        <taxon>Ohtaekwangia</taxon>
    </lineage>
</organism>
<dbReference type="Proteomes" id="UP001597112">
    <property type="component" value="Unassembled WGS sequence"/>
</dbReference>
<keyword evidence="3" id="KW-1185">Reference proteome</keyword>
<evidence type="ECO:0000259" key="1">
    <source>
        <dbReference type="Pfam" id="PF02464"/>
    </source>
</evidence>
<name>A0ABW3K362_9BACT</name>
<gene>
    <name evidence="2" type="ORF">ACFQ21_14065</name>
</gene>
<accession>A0ABW3K362</accession>
<dbReference type="NCBIfam" id="TIGR00199">
    <property type="entry name" value="PncC_domain"/>
    <property type="match status" value="1"/>
</dbReference>
<dbReference type="SUPFAM" id="SSF142433">
    <property type="entry name" value="CinA-like"/>
    <property type="match status" value="1"/>
</dbReference>
<reference evidence="3" key="1">
    <citation type="journal article" date="2019" name="Int. J. Syst. Evol. Microbiol.">
        <title>The Global Catalogue of Microorganisms (GCM) 10K type strain sequencing project: providing services to taxonomists for standard genome sequencing and annotation.</title>
        <authorList>
            <consortium name="The Broad Institute Genomics Platform"/>
            <consortium name="The Broad Institute Genome Sequencing Center for Infectious Disease"/>
            <person name="Wu L."/>
            <person name="Ma J."/>
        </authorList>
    </citation>
    <scope>NUCLEOTIDE SEQUENCE [LARGE SCALE GENOMIC DNA]</scope>
    <source>
        <strain evidence="3">CCUG 58938</strain>
    </source>
</reference>